<dbReference type="HOGENOM" id="CLU_1784601_0_0_5"/>
<evidence type="ECO:0000313" key="3">
    <source>
        <dbReference type="Proteomes" id="UP000031643"/>
    </source>
</evidence>
<dbReference type="KEGG" id="mcg:GL4_2865"/>
<protein>
    <submittedName>
        <fullName evidence="2">Uncharacterized protein</fullName>
    </submittedName>
</protein>
<dbReference type="STRING" id="1384459.GL4_2865"/>
<sequence>MTARKFNHSGVDIYIPDDKKFEAILTVDGEDVKVGRKDFESFDEFKVWLEGRAGDLKAQTRLAKDGETRKKVAARELNEANEAVGKIRREDFDTDGEFLEASKRAVGRLDVALMDKAGAEDLHRTHVRNVEGMKETLGQVEKRGK</sequence>
<feature type="coiled-coil region" evidence="1">
    <location>
        <begin position="63"/>
        <end position="90"/>
    </location>
</feature>
<accession>A0A0A8K5S6</accession>
<evidence type="ECO:0000256" key="1">
    <source>
        <dbReference type="SAM" id="Coils"/>
    </source>
</evidence>
<dbReference type="EMBL" id="AP014648">
    <property type="protein sequence ID" value="BAQ18298.1"/>
    <property type="molecule type" value="Genomic_DNA"/>
</dbReference>
<proteinExistence type="predicted"/>
<dbReference type="RefSeq" id="WP_045368380.1">
    <property type="nucleotide sequence ID" value="NZ_AP014648.1"/>
</dbReference>
<dbReference type="Proteomes" id="UP000031643">
    <property type="component" value="Chromosome"/>
</dbReference>
<keyword evidence="1" id="KW-0175">Coiled coil</keyword>
<evidence type="ECO:0000313" key="2">
    <source>
        <dbReference type="EMBL" id="BAQ18298.1"/>
    </source>
</evidence>
<organism evidence="2 3">
    <name type="scientific">Methyloceanibacter caenitepidi</name>
    <dbReference type="NCBI Taxonomy" id="1384459"/>
    <lineage>
        <taxon>Bacteria</taxon>
        <taxon>Pseudomonadati</taxon>
        <taxon>Pseudomonadota</taxon>
        <taxon>Alphaproteobacteria</taxon>
        <taxon>Hyphomicrobiales</taxon>
        <taxon>Hyphomicrobiaceae</taxon>
        <taxon>Methyloceanibacter</taxon>
    </lineage>
</organism>
<reference evidence="2 3" key="1">
    <citation type="submission" date="2014-09" db="EMBL/GenBank/DDBJ databases">
        <title>Genome sequencing of Methyloceanibacter caenitepidi Gela4.</title>
        <authorList>
            <person name="Takeuchi M."/>
            <person name="Susumu S."/>
            <person name="Kamagata Y."/>
            <person name="Oshima K."/>
            <person name="Hattori M."/>
            <person name="Iwasaki W."/>
        </authorList>
    </citation>
    <scope>NUCLEOTIDE SEQUENCE [LARGE SCALE GENOMIC DNA]</scope>
    <source>
        <strain evidence="2 3">Gela4</strain>
    </source>
</reference>
<gene>
    <name evidence="2" type="ORF">GL4_2865</name>
</gene>
<keyword evidence="3" id="KW-1185">Reference proteome</keyword>
<name>A0A0A8K5S6_9HYPH</name>
<dbReference type="AlphaFoldDB" id="A0A0A8K5S6"/>